<keyword evidence="4" id="KW-0808">Transferase</keyword>
<evidence type="ECO:0000256" key="2">
    <source>
        <dbReference type="ARBA" id="ARBA00004954"/>
    </source>
</evidence>
<dbReference type="Gene3D" id="3.40.50.1380">
    <property type="entry name" value="Methylglyoxal synthase-like domain"/>
    <property type="match status" value="1"/>
</dbReference>
<comment type="caution">
    <text evidence="11">The sequence shown here is derived from an EMBL/GenBank/DDBJ whole genome shotgun (WGS) entry which is preliminary data.</text>
</comment>
<comment type="pathway">
    <text evidence="1">Purine metabolism; IMP biosynthesis via de novo pathway; IMP from 5-formamido-1-(5-phospho-D-ribosyl)imidazole-4-carboxamide: step 1/1.</text>
</comment>
<dbReference type="PANTHER" id="PTHR11692">
    <property type="entry name" value="BIFUNCTIONAL PURINE BIOSYNTHESIS PROTEIN PURH"/>
    <property type="match status" value="1"/>
</dbReference>
<dbReference type="FunFam" id="3.40.140.20:FF:000001">
    <property type="entry name" value="Bifunctional purine biosynthesis protein PurH"/>
    <property type="match status" value="1"/>
</dbReference>
<dbReference type="PROSITE" id="PS51855">
    <property type="entry name" value="MGS"/>
    <property type="match status" value="1"/>
</dbReference>
<reference evidence="11" key="1">
    <citation type="journal article" date="2015" name="Nature">
        <title>Complex archaea that bridge the gap between prokaryotes and eukaryotes.</title>
        <authorList>
            <person name="Spang A."/>
            <person name="Saw J.H."/>
            <person name="Jorgensen S.L."/>
            <person name="Zaremba-Niedzwiedzka K."/>
            <person name="Martijn J."/>
            <person name="Lind A.E."/>
            <person name="van Eijk R."/>
            <person name="Schleper C."/>
            <person name="Guy L."/>
            <person name="Ettema T.J."/>
        </authorList>
    </citation>
    <scope>NUCLEOTIDE SEQUENCE</scope>
</reference>
<dbReference type="SUPFAM" id="SSF52335">
    <property type="entry name" value="Methylglyoxal synthase-like"/>
    <property type="match status" value="1"/>
</dbReference>
<dbReference type="GO" id="GO:0005829">
    <property type="term" value="C:cytosol"/>
    <property type="evidence" value="ECO:0007669"/>
    <property type="project" value="TreeGrafter"/>
</dbReference>
<dbReference type="InterPro" id="IPR036914">
    <property type="entry name" value="MGS-like_dom_sf"/>
</dbReference>
<evidence type="ECO:0000256" key="3">
    <source>
        <dbReference type="ARBA" id="ARBA00007667"/>
    </source>
</evidence>
<organism evidence="11">
    <name type="scientific">marine sediment metagenome</name>
    <dbReference type="NCBI Taxonomy" id="412755"/>
    <lineage>
        <taxon>unclassified sequences</taxon>
        <taxon>metagenomes</taxon>
        <taxon>ecological metagenomes</taxon>
    </lineage>
</organism>
<dbReference type="Pfam" id="PF02142">
    <property type="entry name" value="MGS"/>
    <property type="match status" value="1"/>
</dbReference>
<dbReference type="InterPro" id="IPR024051">
    <property type="entry name" value="AICAR_Tfase_dup_dom_sf"/>
</dbReference>
<evidence type="ECO:0000256" key="4">
    <source>
        <dbReference type="ARBA" id="ARBA00022679"/>
    </source>
</evidence>
<name>A0A0F9DXL6_9ZZZZ</name>
<feature type="domain" description="MGS-like" evidence="10">
    <location>
        <begin position="1"/>
        <end position="146"/>
    </location>
</feature>
<evidence type="ECO:0000256" key="1">
    <source>
        <dbReference type="ARBA" id="ARBA00004844"/>
    </source>
</evidence>
<evidence type="ECO:0000256" key="9">
    <source>
        <dbReference type="ARBA" id="ARBA00050687"/>
    </source>
</evidence>
<dbReference type="SMART" id="SM00798">
    <property type="entry name" value="AICARFT_IMPCHas"/>
    <property type="match status" value="1"/>
</dbReference>
<dbReference type="InterPro" id="IPR011607">
    <property type="entry name" value="MGS-like_dom"/>
</dbReference>
<dbReference type="GO" id="GO:0004643">
    <property type="term" value="F:phosphoribosylaminoimidazolecarboxamide formyltransferase activity"/>
    <property type="evidence" value="ECO:0007669"/>
    <property type="project" value="UniProtKB-EC"/>
</dbReference>
<dbReference type="NCBIfam" id="NF002049">
    <property type="entry name" value="PRK00881.1"/>
    <property type="match status" value="1"/>
</dbReference>
<evidence type="ECO:0000256" key="8">
    <source>
        <dbReference type="ARBA" id="ARBA00050488"/>
    </source>
</evidence>
<dbReference type="Pfam" id="PF01808">
    <property type="entry name" value="AICARFT_IMPCHas"/>
    <property type="match status" value="1"/>
</dbReference>
<dbReference type="UniPathway" id="UPA00074">
    <property type="reaction ID" value="UER00133"/>
</dbReference>
<sequence length="511" mass="55796">MKTKRALISVSNKEGIVELAAGLHELGIEIISTGGTAKAISEAKIPVIKVADVTGFKEMLDGRVKTLHPKVHGALLADRSKKEHLSQLKEENIVPIDLVVVNLYPFKETISKPNVSRAEAIENIDIGGPTMIRSAAKNHDSVAVVTNPGRYKEVLTELEAKGEVSKKLKEDLATEAFDHTSSYDAAIYGYLAGKKFNPTLKIDYVKIQDLRYGENPHQEAAYYRQAQPIPHSLATAEQIHGKELSFNNILDLDAAWSMASEFSVPAAVVVKHTNPCGVAIDTSLFEAYQDAHACDPVSAFGGVIAVNKVVQADLAAKINETYVEAVIAPAFVEEAVEILSVKPNIRLMVIGEEREPMRKAIDLRHVDGGLLAQDMDTLMEHRDDMKVVTKTKPIEEQWGDLLFSWRVVKNVTSNAIVLAKNNKTIGIGAGQMSRVDASRLAIEKADPEQLVGASLASDAFFPFRDAIDLAAEAGVKAIIQPGGSVKDEEVIEACDEHDIAMVFTNKRHFRH</sequence>
<dbReference type="FunFam" id="3.40.140.20:FF:000002">
    <property type="entry name" value="Bifunctional purine biosynthesis protein PurH"/>
    <property type="match status" value="1"/>
</dbReference>
<gene>
    <name evidence="11" type="ORF">LCGC14_2145030</name>
</gene>
<comment type="similarity">
    <text evidence="3">Belongs to the PurH family.</text>
</comment>
<dbReference type="Gene3D" id="3.40.140.20">
    <property type="match status" value="2"/>
</dbReference>
<dbReference type="HAMAP" id="MF_00139">
    <property type="entry name" value="PurH"/>
    <property type="match status" value="1"/>
</dbReference>
<comment type="catalytic activity">
    <reaction evidence="8">
        <text>(6R)-10-formyltetrahydrofolate + 5-amino-1-(5-phospho-beta-D-ribosyl)imidazole-4-carboxamide = 5-formamido-1-(5-phospho-D-ribosyl)imidazole-4-carboxamide + (6S)-5,6,7,8-tetrahydrofolate</text>
        <dbReference type="Rhea" id="RHEA:22192"/>
        <dbReference type="ChEBI" id="CHEBI:57453"/>
        <dbReference type="ChEBI" id="CHEBI:58467"/>
        <dbReference type="ChEBI" id="CHEBI:58475"/>
        <dbReference type="ChEBI" id="CHEBI:195366"/>
        <dbReference type="EC" id="2.1.2.3"/>
    </reaction>
</comment>
<dbReference type="NCBIfam" id="TIGR00355">
    <property type="entry name" value="purH"/>
    <property type="match status" value="1"/>
</dbReference>
<comment type="pathway">
    <text evidence="2">Purine metabolism; IMP biosynthesis via de novo pathway; 5-formamido-1-(5-phospho-D-ribosyl)imidazole-4-carboxamide from 5-amino-1-(5-phospho-D-ribosyl)imidazole-4-carboxamide (10-formyl THF route): step 1/1.</text>
</comment>
<accession>A0A0F9DXL6</accession>
<evidence type="ECO:0000259" key="10">
    <source>
        <dbReference type="PROSITE" id="PS51855"/>
    </source>
</evidence>
<comment type="catalytic activity">
    <reaction evidence="9">
        <text>IMP + H2O = 5-formamido-1-(5-phospho-D-ribosyl)imidazole-4-carboxamide</text>
        <dbReference type="Rhea" id="RHEA:18445"/>
        <dbReference type="ChEBI" id="CHEBI:15377"/>
        <dbReference type="ChEBI" id="CHEBI:58053"/>
        <dbReference type="ChEBI" id="CHEBI:58467"/>
        <dbReference type="EC" id="3.5.4.10"/>
    </reaction>
</comment>
<dbReference type="FunFam" id="3.40.50.1380:FF:000001">
    <property type="entry name" value="Bifunctional purine biosynthesis protein PurH"/>
    <property type="match status" value="1"/>
</dbReference>
<protein>
    <recommendedName>
        <fullName evidence="10">MGS-like domain-containing protein</fullName>
    </recommendedName>
</protein>
<dbReference type="AlphaFoldDB" id="A0A0F9DXL6"/>
<dbReference type="EMBL" id="LAZR01027203">
    <property type="protein sequence ID" value="KKL66434.1"/>
    <property type="molecule type" value="Genomic_DNA"/>
</dbReference>
<keyword evidence="7" id="KW-0511">Multifunctional enzyme</keyword>
<dbReference type="CDD" id="cd01421">
    <property type="entry name" value="IMPCH"/>
    <property type="match status" value="1"/>
</dbReference>
<dbReference type="SMART" id="SM00851">
    <property type="entry name" value="MGS"/>
    <property type="match status" value="1"/>
</dbReference>
<evidence type="ECO:0000256" key="7">
    <source>
        <dbReference type="ARBA" id="ARBA00023268"/>
    </source>
</evidence>
<evidence type="ECO:0000256" key="6">
    <source>
        <dbReference type="ARBA" id="ARBA00022801"/>
    </source>
</evidence>
<evidence type="ECO:0000256" key="5">
    <source>
        <dbReference type="ARBA" id="ARBA00022755"/>
    </source>
</evidence>
<dbReference type="GO" id="GO:0003937">
    <property type="term" value="F:IMP cyclohydrolase activity"/>
    <property type="evidence" value="ECO:0007669"/>
    <property type="project" value="UniProtKB-EC"/>
</dbReference>
<dbReference type="PIRSF" id="PIRSF000414">
    <property type="entry name" value="AICARFT_IMPCHas"/>
    <property type="match status" value="1"/>
</dbReference>
<dbReference type="SUPFAM" id="SSF53927">
    <property type="entry name" value="Cytidine deaminase-like"/>
    <property type="match status" value="1"/>
</dbReference>
<dbReference type="InterPro" id="IPR002695">
    <property type="entry name" value="PurH-like"/>
</dbReference>
<proteinExistence type="inferred from homology"/>
<dbReference type="PANTHER" id="PTHR11692:SF0">
    <property type="entry name" value="BIFUNCTIONAL PURINE BIOSYNTHESIS PROTEIN ATIC"/>
    <property type="match status" value="1"/>
</dbReference>
<dbReference type="InterPro" id="IPR016193">
    <property type="entry name" value="Cytidine_deaminase-like"/>
</dbReference>
<evidence type="ECO:0000313" key="11">
    <source>
        <dbReference type="EMBL" id="KKL66434.1"/>
    </source>
</evidence>
<keyword evidence="5" id="KW-0658">Purine biosynthesis</keyword>
<keyword evidence="6" id="KW-0378">Hydrolase</keyword>
<dbReference type="GO" id="GO:0006189">
    <property type="term" value="P:'de novo' IMP biosynthetic process"/>
    <property type="evidence" value="ECO:0007669"/>
    <property type="project" value="UniProtKB-UniPathway"/>
</dbReference>